<dbReference type="EMBL" id="BDGG01000004">
    <property type="protein sequence ID" value="GAU98350.1"/>
    <property type="molecule type" value="Genomic_DNA"/>
</dbReference>
<organism evidence="1 2">
    <name type="scientific">Ramazzottius varieornatus</name>
    <name type="common">Water bear</name>
    <name type="synonym">Tardigrade</name>
    <dbReference type="NCBI Taxonomy" id="947166"/>
    <lineage>
        <taxon>Eukaryota</taxon>
        <taxon>Metazoa</taxon>
        <taxon>Ecdysozoa</taxon>
        <taxon>Tardigrada</taxon>
        <taxon>Eutardigrada</taxon>
        <taxon>Parachela</taxon>
        <taxon>Hypsibioidea</taxon>
        <taxon>Ramazzottiidae</taxon>
        <taxon>Ramazzottius</taxon>
    </lineage>
</organism>
<gene>
    <name evidence="1" type="primary">RvY_09508-1</name>
    <name evidence="1" type="synonym">RvY_09508.1</name>
    <name evidence="1" type="ORF">RvY_09508</name>
</gene>
<protein>
    <submittedName>
        <fullName evidence="1">Uncharacterized protein</fullName>
    </submittedName>
</protein>
<comment type="caution">
    <text evidence="1">The sequence shown here is derived from an EMBL/GenBank/DDBJ whole genome shotgun (WGS) entry which is preliminary data.</text>
</comment>
<sequence>SPIQIRSSPAVENRCPFEPQRATVPTLQRKFWKSLHQSSVTPRCSVLKQRVVRVSVSLITASSKYRDSACRQSSRRGSSEAICNKIRIGTGNHECQLPRH</sequence>
<feature type="non-terminal residue" evidence="1">
    <location>
        <position position="1"/>
    </location>
</feature>
<dbReference type="Proteomes" id="UP000186922">
    <property type="component" value="Unassembled WGS sequence"/>
</dbReference>
<keyword evidence="2" id="KW-1185">Reference proteome</keyword>
<accession>A0A1D1VBS6</accession>
<evidence type="ECO:0000313" key="2">
    <source>
        <dbReference type="Proteomes" id="UP000186922"/>
    </source>
</evidence>
<proteinExistence type="predicted"/>
<dbReference type="AlphaFoldDB" id="A0A1D1VBS6"/>
<evidence type="ECO:0000313" key="1">
    <source>
        <dbReference type="EMBL" id="GAU98350.1"/>
    </source>
</evidence>
<name>A0A1D1VBS6_RAMVA</name>
<feature type="non-terminal residue" evidence="1">
    <location>
        <position position="100"/>
    </location>
</feature>
<reference evidence="1 2" key="1">
    <citation type="journal article" date="2016" name="Nat. Commun.">
        <title>Extremotolerant tardigrade genome and improved radiotolerance of human cultured cells by tardigrade-unique protein.</title>
        <authorList>
            <person name="Hashimoto T."/>
            <person name="Horikawa D.D."/>
            <person name="Saito Y."/>
            <person name="Kuwahara H."/>
            <person name="Kozuka-Hata H."/>
            <person name="Shin-I T."/>
            <person name="Minakuchi Y."/>
            <person name="Ohishi K."/>
            <person name="Motoyama A."/>
            <person name="Aizu T."/>
            <person name="Enomoto A."/>
            <person name="Kondo K."/>
            <person name="Tanaka S."/>
            <person name="Hara Y."/>
            <person name="Koshikawa S."/>
            <person name="Sagara H."/>
            <person name="Miura T."/>
            <person name="Yokobori S."/>
            <person name="Miyagawa K."/>
            <person name="Suzuki Y."/>
            <person name="Kubo T."/>
            <person name="Oyama M."/>
            <person name="Kohara Y."/>
            <person name="Fujiyama A."/>
            <person name="Arakawa K."/>
            <person name="Katayama T."/>
            <person name="Toyoda A."/>
            <person name="Kunieda T."/>
        </authorList>
    </citation>
    <scope>NUCLEOTIDE SEQUENCE [LARGE SCALE GENOMIC DNA]</scope>
    <source>
        <strain evidence="1 2">YOKOZUNA-1</strain>
    </source>
</reference>